<dbReference type="InterPro" id="IPR050536">
    <property type="entry name" value="DtxR_MntR_Metal-Reg"/>
</dbReference>
<evidence type="ECO:0000256" key="6">
    <source>
        <dbReference type="ARBA" id="ARBA00023015"/>
    </source>
</evidence>
<evidence type="ECO:0000256" key="7">
    <source>
        <dbReference type="ARBA" id="ARBA00023125"/>
    </source>
</evidence>
<evidence type="ECO:0000259" key="12">
    <source>
        <dbReference type="PROSITE" id="PS50944"/>
    </source>
</evidence>
<keyword evidence="5" id="KW-0678">Repressor</keyword>
<dbReference type="PANTHER" id="PTHR33238">
    <property type="entry name" value="IRON (METAL) DEPENDENT REPRESSOR, DTXR FAMILY"/>
    <property type="match status" value="1"/>
</dbReference>
<keyword evidence="6" id="KW-0805">Transcription regulation</keyword>
<dbReference type="AlphaFoldDB" id="A0A285FYQ5"/>
<comment type="subunit">
    <text evidence="3">Homodimer.</text>
</comment>
<evidence type="ECO:0000256" key="8">
    <source>
        <dbReference type="ARBA" id="ARBA00023159"/>
    </source>
</evidence>
<protein>
    <recommendedName>
        <fullName evidence="11">Manganese transport regulator</fullName>
    </recommendedName>
</protein>
<evidence type="ECO:0000256" key="5">
    <source>
        <dbReference type="ARBA" id="ARBA00022491"/>
    </source>
</evidence>
<evidence type="ECO:0000256" key="3">
    <source>
        <dbReference type="ARBA" id="ARBA00011738"/>
    </source>
</evidence>
<reference evidence="14" key="1">
    <citation type="submission" date="2017-09" db="EMBL/GenBank/DDBJ databases">
        <authorList>
            <person name="Varghese N."/>
            <person name="Submissions S."/>
        </authorList>
    </citation>
    <scope>NUCLEOTIDE SEQUENCE [LARGE SCALE GENOMIC DNA]</scope>
    <source>
        <strain evidence="14">MSL47</strain>
    </source>
</reference>
<evidence type="ECO:0000313" key="13">
    <source>
        <dbReference type="EMBL" id="SNY16223.1"/>
    </source>
</evidence>
<dbReference type="GO" id="GO:0046914">
    <property type="term" value="F:transition metal ion binding"/>
    <property type="evidence" value="ECO:0007669"/>
    <property type="project" value="InterPro"/>
</dbReference>
<dbReference type="Gene3D" id="1.10.60.10">
    <property type="entry name" value="Iron dependent repressor, metal binding and dimerisation domain"/>
    <property type="match status" value="1"/>
</dbReference>
<dbReference type="FunFam" id="1.10.10.10:FF:000189">
    <property type="entry name" value="HTH-type transcriptional regulator MntR"/>
    <property type="match status" value="1"/>
</dbReference>
<dbReference type="Gene3D" id="1.10.10.10">
    <property type="entry name" value="Winged helix-like DNA-binding domain superfamily/Winged helix DNA-binding domain"/>
    <property type="match status" value="1"/>
</dbReference>
<comment type="subcellular location">
    <subcellularLocation>
        <location evidence="1">Cytoplasm</location>
    </subcellularLocation>
</comment>
<dbReference type="GO" id="GO:0005737">
    <property type="term" value="C:cytoplasm"/>
    <property type="evidence" value="ECO:0007669"/>
    <property type="project" value="UniProtKB-SubCell"/>
</dbReference>
<proteinExistence type="inferred from homology"/>
<dbReference type="RefSeq" id="WP_097016644.1">
    <property type="nucleotide sequence ID" value="NZ_OBDZ01000003.1"/>
</dbReference>
<keyword evidence="14" id="KW-1185">Reference proteome</keyword>
<dbReference type="PANTHER" id="PTHR33238:SF11">
    <property type="entry name" value="TRANSCRIPTIONAL REGULATOR MNTR"/>
    <property type="match status" value="1"/>
</dbReference>
<organism evidence="13 14">
    <name type="scientific">Orenia metallireducens</name>
    <dbReference type="NCBI Taxonomy" id="1413210"/>
    <lineage>
        <taxon>Bacteria</taxon>
        <taxon>Bacillati</taxon>
        <taxon>Bacillota</taxon>
        <taxon>Clostridia</taxon>
        <taxon>Halanaerobiales</taxon>
        <taxon>Halobacteroidaceae</taxon>
        <taxon>Orenia</taxon>
    </lineage>
</organism>
<dbReference type="InterPro" id="IPR036421">
    <property type="entry name" value="Fe_dep_repressor_sf"/>
</dbReference>
<dbReference type="OrthoDB" id="9791355at2"/>
<keyword evidence="9" id="KW-0804">Transcription</keyword>
<dbReference type="SUPFAM" id="SSF46785">
    <property type="entry name" value="Winged helix' DNA-binding domain"/>
    <property type="match status" value="1"/>
</dbReference>
<dbReference type="Proteomes" id="UP000219573">
    <property type="component" value="Unassembled WGS sequence"/>
</dbReference>
<keyword evidence="8" id="KW-0010">Activator</keyword>
<evidence type="ECO:0000256" key="9">
    <source>
        <dbReference type="ARBA" id="ARBA00023163"/>
    </source>
</evidence>
<name>A0A285FYQ5_9FIRM</name>
<dbReference type="InterPro" id="IPR036388">
    <property type="entry name" value="WH-like_DNA-bd_sf"/>
</dbReference>
<keyword evidence="7" id="KW-0238">DNA-binding</keyword>
<dbReference type="Pfam" id="PF02742">
    <property type="entry name" value="Fe_dep_repr_C"/>
    <property type="match status" value="1"/>
</dbReference>
<evidence type="ECO:0000256" key="4">
    <source>
        <dbReference type="ARBA" id="ARBA00022490"/>
    </source>
</evidence>
<comment type="similarity">
    <text evidence="2">Belongs to the DtxR/MntR family.</text>
</comment>
<keyword evidence="4" id="KW-0963">Cytoplasm</keyword>
<sequence>MLSPSLEDYLEEIYRFDKELGFVRTTDIAEKLKVSLPSVTKAVKRLNKKGYLNHEPYKNIELTSKGEKLGEFLVRRNKTLQEFVEIIGSKCNKAEEAEAMEHYLSKDTVSAITSLVEFLKRKPELQKELLEFREKNNSYRKR</sequence>
<evidence type="ECO:0000256" key="11">
    <source>
        <dbReference type="ARBA" id="ARBA00032593"/>
    </source>
</evidence>
<gene>
    <name evidence="13" type="ORF">SAMN06265827_103190</name>
</gene>
<dbReference type="GO" id="GO:0046983">
    <property type="term" value="F:protein dimerization activity"/>
    <property type="evidence" value="ECO:0007669"/>
    <property type="project" value="InterPro"/>
</dbReference>
<dbReference type="InterPro" id="IPR022689">
    <property type="entry name" value="Iron_dep_repressor"/>
</dbReference>
<dbReference type="PROSITE" id="PS50944">
    <property type="entry name" value="HTH_DTXR"/>
    <property type="match status" value="1"/>
</dbReference>
<dbReference type="SMART" id="SM00529">
    <property type="entry name" value="HTH_DTXR"/>
    <property type="match status" value="1"/>
</dbReference>
<feature type="domain" description="HTH dtxR-type" evidence="12">
    <location>
        <begin position="2"/>
        <end position="63"/>
    </location>
</feature>
<evidence type="ECO:0000256" key="2">
    <source>
        <dbReference type="ARBA" id="ARBA00007871"/>
    </source>
</evidence>
<evidence type="ECO:0000256" key="10">
    <source>
        <dbReference type="ARBA" id="ARBA00023211"/>
    </source>
</evidence>
<dbReference type="EMBL" id="OBDZ01000003">
    <property type="protein sequence ID" value="SNY16223.1"/>
    <property type="molecule type" value="Genomic_DNA"/>
</dbReference>
<dbReference type="InterPro" id="IPR022687">
    <property type="entry name" value="HTH_DTXR"/>
</dbReference>
<dbReference type="Pfam" id="PF01325">
    <property type="entry name" value="Fe_dep_repress"/>
    <property type="match status" value="1"/>
</dbReference>
<dbReference type="InterPro" id="IPR036390">
    <property type="entry name" value="WH_DNA-bd_sf"/>
</dbReference>
<accession>A0A285FYQ5</accession>
<evidence type="ECO:0000256" key="1">
    <source>
        <dbReference type="ARBA" id="ARBA00004496"/>
    </source>
</evidence>
<evidence type="ECO:0000313" key="14">
    <source>
        <dbReference type="Proteomes" id="UP000219573"/>
    </source>
</evidence>
<dbReference type="SUPFAM" id="SSF47979">
    <property type="entry name" value="Iron-dependent repressor protein, dimerization domain"/>
    <property type="match status" value="1"/>
</dbReference>
<dbReference type="InterPro" id="IPR001367">
    <property type="entry name" value="Fe_dep_repressor"/>
</dbReference>
<keyword evidence="10" id="KW-0464">Manganese</keyword>
<dbReference type="GO" id="GO:0003677">
    <property type="term" value="F:DNA binding"/>
    <property type="evidence" value="ECO:0007669"/>
    <property type="project" value="UniProtKB-KW"/>
</dbReference>
<dbReference type="GO" id="GO:0003700">
    <property type="term" value="F:DNA-binding transcription factor activity"/>
    <property type="evidence" value="ECO:0007669"/>
    <property type="project" value="InterPro"/>
</dbReference>